<dbReference type="PROSITE" id="PS50081">
    <property type="entry name" value="ZF_DAG_PE_2"/>
    <property type="match status" value="1"/>
</dbReference>
<dbReference type="Gene3D" id="3.30.60.20">
    <property type="match status" value="1"/>
</dbReference>
<dbReference type="InterPro" id="IPR008936">
    <property type="entry name" value="Rho_GTPase_activation_prot"/>
</dbReference>
<dbReference type="SUPFAM" id="SSF57889">
    <property type="entry name" value="Cysteine-rich domain"/>
    <property type="match status" value="1"/>
</dbReference>
<dbReference type="PANTHER" id="PTHR46199:SF3">
    <property type="entry name" value="RAC GTPASE-ACTIVATING PROTEIN 1"/>
    <property type="match status" value="1"/>
</dbReference>
<dbReference type="GO" id="GO:0051256">
    <property type="term" value="P:mitotic spindle midzone assembly"/>
    <property type="evidence" value="ECO:0007669"/>
    <property type="project" value="TreeGrafter"/>
</dbReference>
<gene>
    <name evidence="2" type="primary">LOC113789871</name>
</gene>
<dbReference type="Proteomes" id="UP000515146">
    <property type="component" value="Unplaced"/>
</dbReference>
<dbReference type="GO" id="GO:0051233">
    <property type="term" value="C:spindle midzone"/>
    <property type="evidence" value="ECO:0007669"/>
    <property type="project" value="TreeGrafter"/>
</dbReference>
<dbReference type="SUPFAM" id="SSF48350">
    <property type="entry name" value="GTPase activation domain, GAP"/>
    <property type="match status" value="1"/>
</dbReference>
<dbReference type="SMART" id="SM00109">
    <property type="entry name" value="C1"/>
    <property type="match status" value="1"/>
</dbReference>
<dbReference type="InterPro" id="IPR002219">
    <property type="entry name" value="PKC_DAG/PE"/>
</dbReference>
<organism evidence="1 2">
    <name type="scientific">Dermatophagoides pteronyssinus</name>
    <name type="common">European house dust mite</name>
    <dbReference type="NCBI Taxonomy" id="6956"/>
    <lineage>
        <taxon>Eukaryota</taxon>
        <taxon>Metazoa</taxon>
        <taxon>Ecdysozoa</taxon>
        <taxon>Arthropoda</taxon>
        <taxon>Chelicerata</taxon>
        <taxon>Arachnida</taxon>
        <taxon>Acari</taxon>
        <taxon>Acariformes</taxon>
        <taxon>Sarcoptiformes</taxon>
        <taxon>Astigmata</taxon>
        <taxon>Psoroptidia</taxon>
        <taxon>Analgoidea</taxon>
        <taxon>Pyroglyphidae</taxon>
        <taxon>Dermatophagoidinae</taxon>
        <taxon>Dermatophagoides</taxon>
    </lineage>
</organism>
<dbReference type="CDD" id="cd20821">
    <property type="entry name" value="C1_MgcRacGAP"/>
    <property type="match status" value="1"/>
</dbReference>
<reference evidence="2" key="1">
    <citation type="submission" date="2025-08" db="UniProtKB">
        <authorList>
            <consortium name="RefSeq"/>
        </authorList>
    </citation>
    <scope>IDENTIFICATION</scope>
    <source>
        <strain evidence="2">Airmid</strain>
    </source>
</reference>
<dbReference type="Pfam" id="PF00620">
    <property type="entry name" value="RhoGAP"/>
    <property type="match status" value="1"/>
</dbReference>
<dbReference type="PROSITE" id="PS00479">
    <property type="entry name" value="ZF_DAG_PE_1"/>
    <property type="match status" value="1"/>
</dbReference>
<accession>A0A6P6XR43</accession>
<dbReference type="GO" id="GO:0046872">
    <property type="term" value="F:metal ion binding"/>
    <property type="evidence" value="ECO:0007669"/>
    <property type="project" value="UniProtKB-KW"/>
</dbReference>
<dbReference type="GO" id="GO:0097149">
    <property type="term" value="C:centralspindlin complex"/>
    <property type="evidence" value="ECO:0007669"/>
    <property type="project" value="TreeGrafter"/>
</dbReference>
<dbReference type="FunCoup" id="A0A6P6XR43">
    <property type="interactions" value="610"/>
</dbReference>
<evidence type="ECO:0000313" key="2">
    <source>
        <dbReference type="RefSeq" id="XP_027195263.1"/>
    </source>
</evidence>
<sequence length="764" mass="86596">MTDPQEIWKTKMRDKVFHTPKSTSSIGTNLSLLAQYDDMIRMTQPPLINLTDLKALIGLIENFDKCRVNWQQTIEDNQQKDRYIEKLEDDAKQMQIRWDRIKRAYAREIKEKDNLQKCYDNLKKKMDILRQMILEQDGQKTSQIFNQTMAQAKSTSSLISILEHVDTLLPPNDGDESDDGLLFDKSDDSIDCNRTFKTSKNNQQIPSAPPLPSSSSSENPAKSTTRQTKLSTMISRSRIETIAEVSDEKDASDESLLNVGFCMLPDTTQVKKSNILQTPASTTAITEKNDKFLKPSMRSISEAATAKSLNRNPSKQLSRTITMLRNAQTTRLEAERLGSRSHRFSEKKAFKTVICTVCNKSIGFCSSYGVCTECRGSCHNRCRDKLPKPCLPYMSTNTSIKKMIALTGDSRMVGGKFLIIGDFVPDSVRPCVPPLLIHCCNEIDRRIRLDMEDINRNDDSSVIGLYRISGTDMETRELRRKILKSEFGMPNLSAIISVHTICGVVKMFLRDLDDSLISRIMWNDFYRASVHIVQTSVKSLHHQFNKPIDSGVDDNGSSGDNEHDDDDDDMNSPTMVLKRVICQLPLPNRDSLAFLILHLRNVANAERVTKMTRQALCNIFAPTIVGSSEFRQLSAEAMQREIPKQINVMQALFEVDEAFWRGILTEQNFCPFKEKSDQYCRKSLCSSEEQADFCAKLARISSSNLKDLLNSKDNAGDDDDDDTKSDRRNRVLPGMNSCIVTTGRLNTTAINRRSIIHNLKDSLY</sequence>
<dbReference type="GO" id="GO:0030496">
    <property type="term" value="C:midbody"/>
    <property type="evidence" value="ECO:0007669"/>
    <property type="project" value="TreeGrafter"/>
</dbReference>
<dbReference type="PANTHER" id="PTHR46199">
    <property type="entry name" value="RAC GTPASE-ACTIVATING PROTEIN 1"/>
    <property type="match status" value="1"/>
</dbReference>
<dbReference type="Gene3D" id="1.10.555.10">
    <property type="entry name" value="Rho GTPase activation protein"/>
    <property type="match status" value="1"/>
</dbReference>
<dbReference type="PROSITE" id="PS50238">
    <property type="entry name" value="RHOGAP"/>
    <property type="match status" value="1"/>
</dbReference>
<dbReference type="OrthoDB" id="2218807at2759"/>
<keyword evidence="1" id="KW-1185">Reference proteome</keyword>
<dbReference type="InterPro" id="IPR000198">
    <property type="entry name" value="RhoGAP_dom"/>
</dbReference>
<dbReference type="SMART" id="SM00324">
    <property type="entry name" value="RhoGAP"/>
    <property type="match status" value="1"/>
</dbReference>
<dbReference type="InterPro" id="IPR046349">
    <property type="entry name" value="C1-like_sf"/>
</dbReference>
<dbReference type="AlphaFoldDB" id="A0A6P6XR43"/>
<name>A0A6P6XR43_DERPT</name>
<protein>
    <submittedName>
        <fullName evidence="2">Rac GTPase-activating protein 1-like</fullName>
    </submittedName>
</protein>
<dbReference type="OMA" id="ITFRLHK"/>
<dbReference type="InParanoid" id="A0A6P6XR43"/>
<dbReference type="RefSeq" id="XP_027195263.1">
    <property type="nucleotide sequence ID" value="XM_027339462.1"/>
</dbReference>
<evidence type="ECO:0000313" key="1">
    <source>
        <dbReference type="Proteomes" id="UP000515146"/>
    </source>
</evidence>
<dbReference type="KEGG" id="dpte:113789871"/>
<dbReference type="GO" id="GO:0032154">
    <property type="term" value="C:cleavage furrow"/>
    <property type="evidence" value="ECO:0007669"/>
    <property type="project" value="TreeGrafter"/>
</dbReference>
<dbReference type="GO" id="GO:0005634">
    <property type="term" value="C:nucleus"/>
    <property type="evidence" value="ECO:0007669"/>
    <property type="project" value="TreeGrafter"/>
</dbReference>
<proteinExistence type="predicted"/>
<dbReference type="GO" id="GO:0000281">
    <property type="term" value="P:mitotic cytokinesis"/>
    <property type="evidence" value="ECO:0007669"/>
    <property type="project" value="TreeGrafter"/>
</dbReference>
<dbReference type="GO" id="GO:0007266">
    <property type="term" value="P:Rho protein signal transduction"/>
    <property type="evidence" value="ECO:0007669"/>
    <property type="project" value="TreeGrafter"/>
</dbReference>
<dbReference type="GO" id="GO:0005096">
    <property type="term" value="F:GTPase activator activity"/>
    <property type="evidence" value="ECO:0007669"/>
    <property type="project" value="TreeGrafter"/>
</dbReference>